<name>A0A814WBK4_9BILA</name>
<evidence type="ECO:0000256" key="1">
    <source>
        <dbReference type="SAM" id="Coils"/>
    </source>
</evidence>
<evidence type="ECO:0000256" key="2">
    <source>
        <dbReference type="SAM" id="MobiDB-lite"/>
    </source>
</evidence>
<evidence type="ECO:0000313" key="6">
    <source>
        <dbReference type="Proteomes" id="UP000663829"/>
    </source>
</evidence>
<dbReference type="CDD" id="cd00882">
    <property type="entry name" value="Ras_like_GTPase"/>
    <property type="match status" value="1"/>
</dbReference>
<sequence>MTKEINTVLIGETGSGKSTFINYLANLFFDGSLTNLKVAIPTKYLSTNLNYLHNEDDLDDETKSKTLNCQCYTFQIENVNFNFIDTPGISDTGGYLQDNENVDKIFDTIQSFNDITALVLVLNGTQARMTINVKNVLERFRDRIPDIIYNNMIIILTKCQSHTVNFNPKTIDLPLTSCSVFYMQNSAFSSDSSQWNQMITQILQRDWQISVKTMNDIIKRLISLTPISTETFKTMQDDRNTIRSLLHESRLMIMEIQQLEDEIIGLEQASSIYNSNVQKYQNFIKEKDILVNKIVITPYHNTICLNCNQVCHERCSLTETTEVGEKVLQRCAVIGSNGKCTVCKAHCSFDNHYHDRKLITPVHRTLKAIANDIQTRSLAAKENKEKVDMKCETVQETKKLIEDALNEQYNKVKESCYRIKQTCKGFNVVEELYIFINLLKIDCNSLNSQSVIRRSTRFIEKLEKLCNDLQDNVTTDGCYSSPNIGKREKSRSTTKPSLAMNVSNKSSRSPLMPSSIPTNEIDNIFGSRHSLNEKPSIDGIEDKNEIRRLKSDVQRKPSCPNELL</sequence>
<dbReference type="GO" id="GO:0005525">
    <property type="term" value="F:GTP binding"/>
    <property type="evidence" value="ECO:0007669"/>
    <property type="project" value="InterPro"/>
</dbReference>
<dbReference type="Gene3D" id="3.40.50.300">
    <property type="entry name" value="P-loop containing nucleotide triphosphate hydrolases"/>
    <property type="match status" value="1"/>
</dbReference>
<keyword evidence="1" id="KW-0175">Coiled coil</keyword>
<protein>
    <recommendedName>
        <fullName evidence="3">G domain-containing protein</fullName>
    </recommendedName>
</protein>
<evidence type="ECO:0000259" key="3">
    <source>
        <dbReference type="Pfam" id="PF01926"/>
    </source>
</evidence>
<feature type="non-terminal residue" evidence="4">
    <location>
        <position position="564"/>
    </location>
</feature>
<dbReference type="PANTHER" id="PTHR32046">
    <property type="entry name" value="G DOMAIN-CONTAINING PROTEIN"/>
    <property type="match status" value="1"/>
</dbReference>
<dbReference type="InterPro" id="IPR027417">
    <property type="entry name" value="P-loop_NTPase"/>
</dbReference>
<dbReference type="Pfam" id="PF01926">
    <property type="entry name" value="MMR_HSR1"/>
    <property type="match status" value="1"/>
</dbReference>
<feature type="compositionally biased region" description="Basic and acidic residues" evidence="2">
    <location>
        <begin position="530"/>
        <end position="555"/>
    </location>
</feature>
<dbReference type="OrthoDB" id="2386367at2759"/>
<dbReference type="SUPFAM" id="SSF52540">
    <property type="entry name" value="P-loop containing nucleoside triphosphate hydrolases"/>
    <property type="match status" value="1"/>
</dbReference>
<evidence type="ECO:0000313" key="5">
    <source>
        <dbReference type="EMBL" id="CAF3960841.1"/>
    </source>
</evidence>
<dbReference type="Proteomes" id="UP000663829">
    <property type="component" value="Unassembled WGS sequence"/>
</dbReference>
<keyword evidence="6" id="KW-1185">Reference proteome</keyword>
<accession>A0A814WBK4</accession>
<dbReference type="EMBL" id="CAJOBC010008411">
    <property type="protein sequence ID" value="CAF3960841.1"/>
    <property type="molecule type" value="Genomic_DNA"/>
</dbReference>
<dbReference type="Proteomes" id="UP000681722">
    <property type="component" value="Unassembled WGS sequence"/>
</dbReference>
<evidence type="ECO:0000313" key="4">
    <source>
        <dbReference type="EMBL" id="CAF1196422.1"/>
    </source>
</evidence>
<feature type="domain" description="G" evidence="3">
    <location>
        <begin position="46"/>
        <end position="145"/>
    </location>
</feature>
<dbReference type="PANTHER" id="PTHR32046:SF12">
    <property type="entry name" value="AIG1-TYPE G DOMAIN-CONTAINING PROTEIN"/>
    <property type="match status" value="1"/>
</dbReference>
<organism evidence="4 6">
    <name type="scientific">Didymodactylos carnosus</name>
    <dbReference type="NCBI Taxonomy" id="1234261"/>
    <lineage>
        <taxon>Eukaryota</taxon>
        <taxon>Metazoa</taxon>
        <taxon>Spiralia</taxon>
        <taxon>Gnathifera</taxon>
        <taxon>Rotifera</taxon>
        <taxon>Eurotatoria</taxon>
        <taxon>Bdelloidea</taxon>
        <taxon>Philodinida</taxon>
        <taxon>Philodinidae</taxon>
        <taxon>Didymodactylos</taxon>
    </lineage>
</organism>
<feature type="compositionally biased region" description="Polar residues" evidence="2">
    <location>
        <begin position="493"/>
        <end position="509"/>
    </location>
</feature>
<feature type="region of interest" description="Disordered" evidence="2">
    <location>
        <begin position="480"/>
        <end position="564"/>
    </location>
</feature>
<dbReference type="EMBL" id="CAJNOQ010008409">
    <property type="protein sequence ID" value="CAF1196422.1"/>
    <property type="molecule type" value="Genomic_DNA"/>
</dbReference>
<gene>
    <name evidence="4" type="ORF">GPM918_LOCUS23486</name>
    <name evidence="5" type="ORF">SRO942_LOCUS23486</name>
</gene>
<dbReference type="InterPro" id="IPR006073">
    <property type="entry name" value="GTP-bd"/>
</dbReference>
<feature type="coiled-coil region" evidence="1">
    <location>
        <begin position="242"/>
        <end position="276"/>
    </location>
</feature>
<feature type="non-terminal residue" evidence="4">
    <location>
        <position position="1"/>
    </location>
</feature>
<proteinExistence type="predicted"/>
<reference evidence="4" key="1">
    <citation type="submission" date="2021-02" db="EMBL/GenBank/DDBJ databases">
        <authorList>
            <person name="Nowell W R."/>
        </authorList>
    </citation>
    <scope>NUCLEOTIDE SEQUENCE</scope>
</reference>
<dbReference type="AlphaFoldDB" id="A0A814WBK4"/>
<comment type="caution">
    <text evidence="4">The sequence shown here is derived from an EMBL/GenBank/DDBJ whole genome shotgun (WGS) entry which is preliminary data.</text>
</comment>